<keyword evidence="6" id="KW-1185">Reference proteome</keyword>
<evidence type="ECO:0000256" key="2">
    <source>
        <dbReference type="ARBA" id="ARBA00022771"/>
    </source>
</evidence>
<dbReference type="InterPro" id="IPR007588">
    <property type="entry name" value="Znf_FLYWCH"/>
</dbReference>
<keyword evidence="1" id="KW-0479">Metal-binding</keyword>
<accession>A0A0V0Z766</accession>
<evidence type="ECO:0000256" key="1">
    <source>
        <dbReference type="ARBA" id="ARBA00022723"/>
    </source>
</evidence>
<evidence type="ECO:0000259" key="4">
    <source>
        <dbReference type="Pfam" id="PF04500"/>
    </source>
</evidence>
<reference evidence="5 6" key="1">
    <citation type="submission" date="2015-01" db="EMBL/GenBank/DDBJ databases">
        <title>Evolution of Trichinella species and genotypes.</title>
        <authorList>
            <person name="Korhonen P.K."/>
            <person name="Edoardo P."/>
            <person name="Giuseppe L.R."/>
            <person name="Gasser R.B."/>
        </authorList>
    </citation>
    <scope>NUCLEOTIDE SEQUENCE [LARGE SCALE GENOMIC DNA]</scope>
    <source>
        <strain evidence="5">ISS2496</strain>
    </source>
</reference>
<gene>
    <name evidence="5" type="ORF">T12_16565</name>
</gene>
<dbReference type="Pfam" id="PF04500">
    <property type="entry name" value="FLYWCH"/>
    <property type="match status" value="1"/>
</dbReference>
<evidence type="ECO:0000256" key="3">
    <source>
        <dbReference type="ARBA" id="ARBA00022833"/>
    </source>
</evidence>
<dbReference type="Proteomes" id="UP000054783">
    <property type="component" value="Unassembled WGS sequence"/>
</dbReference>
<comment type="caution">
    <text evidence="5">The sequence shown here is derived from an EMBL/GenBank/DDBJ whole genome shotgun (WGS) entry which is preliminary data.</text>
</comment>
<evidence type="ECO:0000313" key="5">
    <source>
        <dbReference type="EMBL" id="KRY08405.1"/>
    </source>
</evidence>
<dbReference type="GO" id="GO:0008270">
    <property type="term" value="F:zinc ion binding"/>
    <property type="evidence" value="ECO:0007669"/>
    <property type="project" value="UniProtKB-KW"/>
</dbReference>
<evidence type="ECO:0000313" key="6">
    <source>
        <dbReference type="Proteomes" id="UP000054783"/>
    </source>
</evidence>
<sequence length="150" mass="17186">MADIPVLCLVPNRGGSMALGFEGRAYKLKHTGKQKKCWRCSKDKKGCKGAVWTDLEVTAVMNRKDQVDEHLAYKMEKKALLKNAVPMKRSPSPQYMMKKPLPRPLRLLHPDSFRFSSGAMCKHRAKRFPRLPEHRHDLVIPDQFKTTKSG</sequence>
<keyword evidence="3" id="KW-0862">Zinc</keyword>
<dbReference type="Gene3D" id="2.20.25.240">
    <property type="match status" value="1"/>
</dbReference>
<feature type="domain" description="FLYWCH-type" evidence="4">
    <location>
        <begin position="11"/>
        <end position="62"/>
    </location>
</feature>
<keyword evidence="2" id="KW-0863">Zinc-finger</keyword>
<dbReference type="AlphaFoldDB" id="A0A0V0Z766"/>
<dbReference type="EMBL" id="JYDQ01000336">
    <property type="protein sequence ID" value="KRY08405.1"/>
    <property type="molecule type" value="Genomic_DNA"/>
</dbReference>
<name>A0A0V0Z766_9BILA</name>
<protein>
    <recommendedName>
        <fullName evidence="4">FLYWCH-type domain-containing protein</fullName>
    </recommendedName>
</protein>
<proteinExistence type="predicted"/>
<organism evidence="5 6">
    <name type="scientific">Trichinella patagoniensis</name>
    <dbReference type="NCBI Taxonomy" id="990121"/>
    <lineage>
        <taxon>Eukaryota</taxon>
        <taxon>Metazoa</taxon>
        <taxon>Ecdysozoa</taxon>
        <taxon>Nematoda</taxon>
        <taxon>Enoplea</taxon>
        <taxon>Dorylaimia</taxon>
        <taxon>Trichinellida</taxon>
        <taxon>Trichinellidae</taxon>
        <taxon>Trichinella</taxon>
    </lineage>
</organism>